<feature type="transmembrane region" description="Helical" evidence="5">
    <location>
        <begin position="185"/>
        <end position="204"/>
    </location>
</feature>
<protein>
    <recommendedName>
        <fullName evidence="6">Major facilitator superfamily (MFS) profile domain-containing protein</fullName>
    </recommendedName>
</protein>
<feature type="transmembrane region" description="Helical" evidence="5">
    <location>
        <begin position="121"/>
        <end position="142"/>
    </location>
</feature>
<evidence type="ECO:0000256" key="2">
    <source>
        <dbReference type="ARBA" id="ARBA00022692"/>
    </source>
</evidence>
<dbReference type="Gene3D" id="1.20.1250.20">
    <property type="entry name" value="MFS general substrate transporter like domains"/>
    <property type="match status" value="1"/>
</dbReference>
<dbReference type="GO" id="GO:0005886">
    <property type="term" value="C:plasma membrane"/>
    <property type="evidence" value="ECO:0007669"/>
    <property type="project" value="TreeGrafter"/>
</dbReference>
<keyword evidence="3 5" id="KW-1133">Transmembrane helix</keyword>
<feature type="transmembrane region" description="Helical" evidence="5">
    <location>
        <begin position="356"/>
        <end position="382"/>
    </location>
</feature>
<dbReference type="Pfam" id="PF07690">
    <property type="entry name" value="MFS_1"/>
    <property type="match status" value="1"/>
</dbReference>
<keyword evidence="8" id="KW-1185">Reference proteome</keyword>
<dbReference type="PANTHER" id="PTHR23502:SF64">
    <property type="entry name" value="TRANSPORTER, PUTATIVE (AFU_ORTHOLOGUE AFUA_3G11760)-RELATED"/>
    <property type="match status" value="1"/>
</dbReference>
<comment type="subcellular location">
    <subcellularLocation>
        <location evidence="1">Membrane</location>
        <topology evidence="1">Multi-pass membrane protein</topology>
    </subcellularLocation>
</comment>
<evidence type="ECO:0000256" key="1">
    <source>
        <dbReference type="ARBA" id="ARBA00004141"/>
    </source>
</evidence>
<feature type="transmembrane region" description="Helical" evidence="5">
    <location>
        <begin position="325"/>
        <end position="350"/>
    </location>
</feature>
<reference evidence="8" key="2">
    <citation type="submission" date="2015-01" db="EMBL/GenBank/DDBJ databases">
        <title>Evolutionary Origins and Diversification of the Mycorrhizal Mutualists.</title>
        <authorList>
            <consortium name="DOE Joint Genome Institute"/>
            <consortium name="Mycorrhizal Genomics Consortium"/>
            <person name="Kohler A."/>
            <person name="Kuo A."/>
            <person name="Nagy L.G."/>
            <person name="Floudas D."/>
            <person name="Copeland A."/>
            <person name="Barry K.W."/>
            <person name="Cichocki N."/>
            <person name="Veneault-Fourrey C."/>
            <person name="LaButti K."/>
            <person name="Lindquist E.A."/>
            <person name="Lipzen A."/>
            <person name="Lundell T."/>
            <person name="Morin E."/>
            <person name="Murat C."/>
            <person name="Riley R."/>
            <person name="Ohm R."/>
            <person name="Sun H."/>
            <person name="Tunlid A."/>
            <person name="Henrissat B."/>
            <person name="Grigoriev I.V."/>
            <person name="Hibbett D.S."/>
            <person name="Martin F."/>
        </authorList>
    </citation>
    <scope>NUCLEOTIDE SEQUENCE [LARGE SCALE GENOMIC DNA]</scope>
    <source>
        <strain evidence="8">LaAM-08-1</strain>
    </source>
</reference>
<feature type="transmembrane region" description="Helical" evidence="5">
    <location>
        <begin position="30"/>
        <end position="52"/>
    </location>
</feature>
<dbReference type="PANTHER" id="PTHR23502">
    <property type="entry name" value="MAJOR FACILITATOR SUPERFAMILY"/>
    <property type="match status" value="1"/>
</dbReference>
<evidence type="ECO:0000256" key="5">
    <source>
        <dbReference type="SAM" id="Phobius"/>
    </source>
</evidence>
<dbReference type="OrthoDB" id="3066029at2759"/>
<name>A0A0C9XCV7_9AGAR</name>
<feature type="transmembrane region" description="Helical" evidence="5">
    <location>
        <begin position="154"/>
        <end position="179"/>
    </location>
</feature>
<dbReference type="InterPro" id="IPR036259">
    <property type="entry name" value="MFS_trans_sf"/>
</dbReference>
<feature type="transmembrane region" description="Helical" evidence="5">
    <location>
        <begin position="280"/>
        <end position="304"/>
    </location>
</feature>
<evidence type="ECO:0000256" key="3">
    <source>
        <dbReference type="ARBA" id="ARBA00022989"/>
    </source>
</evidence>
<dbReference type="AlphaFoldDB" id="A0A0C9XCV7"/>
<reference evidence="7 8" key="1">
    <citation type="submission" date="2014-04" db="EMBL/GenBank/DDBJ databases">
        <authorList>
            <consortium name="DOE Joint Genome Institute"/>
            <person name="Kuo A."/>
            <person name="Kohler A."/>
            <person name="Nagy L.G."/>
            <person name="Floudas D."/>
            <person name="Copeland A."/>
            <person name="Barry K.W."/>
            <person name="Cichocki N."/>
            <person name="Veneault-Fourrey C."/>
            <person name="LaButti K."/>
            <person name="Lindquist E.A."/>
            <person name="Lipzen A."/>
            <person name="Lundell T."/>
            <person name="Morin E."/>
            <person name="Murat C."/>
            <person name="Sun H."/>
            <person name="Tunlid A."/>
            <person name="Henrissat B."/>
            <person name="Grigoriev I.V."/>
            <person name="Hibbett D.S."/>
            <person name="Martin F."/>
            <person name="Nordberg H.P."/>
            <person name="Cantor M.N."/>
            <person name="Hua S.X."/>
        </authorList>
    </citation>
    <scope>NUCLEOTIDE SEQUENCE [LARGE SCALE GENOMIC DNA]</scope>
    <source>
        <strain evidence="7 8">LaAM-08-1</strain>
    </source>
</reference>
<feature type="transmembrane region" description="Helical" evidence="5">
    <location>
        <begin position="245"/>
        <end position="268"/>
    </location>
</feature>
<dbReference type="EMBL" id="KN838813">
    <property type="protein sequence ID" value="KIJ94027.1"/>
    <property type="molecule type" value="Genomic_DNA"/>
</dbReference>
<dbReference type="PROSITE" id="PS50850">
    <property type="entry name" value="MFS"/>
    <property type="match status" value="1"/>
</dbReference>
<feature type="transmembrane region" description="Helical" evidence="5">
    <location>
        <begin position="96"/>
        <end position="115"/>
    </location>
</feature>
<keyword evidence="2 5" id="KW-0812">Transmembrane</keyword>
<dbReference type="InterPro" id="IPR011701">
    <property type="entry name" value="MFS"/>
</dbReference>
<dbReference type="InterPro" id="IPR020846">
    <property type="entry name" value="MFS_dom"/>
</dbReference>
<feature type="domain" description="Major facilitator superfamily (MFS) profile" evidence="6">
    <location>
        <begin position="30"/>
        <end position="402"/>
    </location>
</feature>
<proteinExistence type="predicted"/>
<evidence type="ECO:0000256" key="4">
    <source>
        <dbReference type="ARBA" id="ARBA00023136"/>
    </source>
</evidence>
<dbReference type="Proteomes" id="UP000054477">
    <property type="component" value="Unassembled WGS sequence"/>
</dbReference>
<keyword evidence="4 5" id="KW-0472">Membrane</keyword>
<organism evidence="7 8">
    <name type="scientific">Laccaria amethystina LaAM-08-1</name>
    <dbReference type="NCBI Taxonomy" id="1095629"/>
    <lineage>
        <taxon>Eukaryota</taxon>
        <taxon>Fungi</taxon>
        <taxon>Dikarya</taxon>
        <taxon>Basidiomycota</taxon>
        <taxon>Agaricomycotina</taxon>
        <taxon>Agaricomycetes</taxon>
        <taxon>Agaricomycetidae</taxon>
        <taxon>Agaricales</taxon>
        <taxon>Agaricineae</taxon>
        <taxon>Hydnangiaceae</taxon>
        <taxon>Laccaria</taxon>
    </lineage>
</organism>
<evidence type="ECO:0000313" key="7">
    <source>
        <dbReference type="EMBL" id="KIJ94027.1"/>
    </source>
</evidence>
<gene>
    <name evidence="7" type="ORF">K443DRAFT_371989</name>
</gene>
<feature type="transmembrane region" description="Helical" evidence="5">
    <location>
        <begin position="64"/>
        <end position="84"/>
    </location>
</feature>
<evidence type="ECO:0000313" key="8">
    <source>
        <dbReference type="Proteomes" id="UP000054477"/>
    </source>
</evidence>
<dbReference type="SUPFAM" id="SSF103473">
    <property type="entry name" value="MFS general substrate transporter"/>
    <property type="match status" value="1"/>
</dbReference>
<accession>A0A0C9XCV7</accession>
<sequence length="402" mass="43237">MDTQSEETPLLSSKHEALYQRFTPVEKRSLVAMVSVCGLLPFFVSGTFIPSIPQIAKDLDTTGPIVSLAVSLFFFAASLGSLTAASYSTFYGRRPIYLWGLPLLSIGSVGVASSVNINQLMAWRFVQALGASPGLAVGAGVIGDIYKLEERGTAMGIFFAAILLGPALAPLAGGLAAHYSSWRTMQLALGFWGLAAFVCIFLFFPETSHPGARGVEKIDPVKRPTWRPVILNPLAPLWLLRSPNVLAVSMTGFTVLLSNYVLLVPLAYTIGARYKITNEALIGACFLPSGLGNLIGAPLAGRISDRIVVRWRAKRGGVWYPEDRLRAAVYGALFFVPLSVLISGLLLRYVDGELGFVLNLVCLFFNGIGVDTVLSPSAAYVVDIMHSRSAESIAANKLVVFM</sequence>
<dbReference type="HOGENOM" id="CLU_008455_8_0_1"/>
<evidence type="ECO:0000259" key="6">
    <source>
        <dbReference type="PROSITE" id="PS50850"/>
    </source>
</evidence>
<dbReference type="GO" id="GO:0022857">
    <property type="term" value="F:transmembrane transporter activity"/>
    <property type="evidence" value="ECO:0007669"/>
    <property type="project" value="InterPro"/>
</dbReference>
<dbReference type="STRING" id="1095629.A0A0C9XCV7"/>